<evidence type="ECO:0000313" key="2">
    <source>
        <dbReference type="Proteomes" id="UP000534294"/>
    </source>
</evidence>
<protein>
    <submittedName>
        <fullName evidence="1">CRISPR-associated protein Csb1</fullName>
    </submittedName>
</protein>
<accession>A0A7W7YLA0</accession>
<name>A0A7W7YLA0_9BACT</name>
<reference evidence="1 2" key="1">
    <citation type="submission" date="2020-08" db="EMBL/GenBank/DDBJ databases">
        <title>Genomic Encyclopedia of Type Strains, Phase IV (KMG-IV): sequencing the most valuable type-strain genomes for metagenomic binning, comparative biology and taxonomic classification.</title>
        <authorList>
            <person name="Goeker M."/>
        </authorList>
    </citation>
    <scope>NUCLEOTIDE SEQUENCE [LARGE SCALE GENOMIC DNA]</scope>
    <source>
        <strain evidence="1 2">DSM 12251</strain>
    </source>
</reference>
<keyword evidence="2" id="KW-1185">Reference proteome</keyword>
<sequence>MSIPRTVLTLDILKAAITDGASAIRTRITYEPAAGNGTKVFPPTYEGGKYALEGHNKEAGTASRVLLDSVQAQANRMELALLEAKRRGQLSLPVITTKIEGEGLLKQFSVSSLEAPHRIADALLRDSITNKGVKFREADVGKSLDSVDLKNATALLKYCPTALVFGVWDSTGPKGGLGAKFPRALVSELVAHTVQLGVKTSSRIDPAEIRKDAAIIYAAANGGWTFEEKESLKERGKPVLLGKDGKPSEANHGNVVPSITEGGVIFEKAEQTVVLSLTALRRLCFPLEAGAASDIATDDKARTLLAALGLCASVLAAEQNSDLRSRCQLYAAETPSWEILTAGQPAKSFTLTRKQAIDLFASALAEAKAAKLPWHEAEIELQASPQLVELIRRSQALSAKSTTEP</sequence>
<comment type="caution">
    <text evidence="1">The sequence shown here is derived from an EMBL/GenBank/DDBJ whole genome shotgun (WGS) entry which is preliminary data.</text>
</comment>
<dbReference type="InterPro" id="IPR013403">
    <property type="entry name" value="CRISPR-assoc_prot_Csb1/Cas7u"/>
</dbReference>
<gene>
    <name evidence="1" type="ORF">HNQ64_002427</name>
</gene>
<dbReference type="Pfam" id="PF09617">
    <property type="entry name" value="Cas_GSU0053"/>
    <property type="match status" value="1"/>
</dbReference>
<dbReference type="RefSeq" id="WP_184208723.1">
    <property type="nucleotide sequence ID" value="NZ_JACHIF010000004.1"/>
</dbReference>
<proteinExistence type="predicted"/>
<dbReference type="NCBIfam" id="TIGR02570">
    <property type="entry name" value="cas7_GSU0053"/>
    <property type="match status" value="1"/>
</dbReference>
<organism evidence="1 2">
    <name type="scientific">Prosthecobacter dejongeii</name>
    <dbReference type="NCBI Taxonomy" id="48465"/>
    <lineage>
        <taxon>Bacteria</taxon>
        <taxon>Pseudomonadati</taxon>
        <taxon>Verrucomicrobiota</taxon>
        <taxon>Verrucomicrobiia</taxon>
        <taxon>Verrucomicrobiales</taxon>
        <taxon>Verrucomicrobiaceae</taxon>
        <taxon>Prosthecobacter</taxon>
    </lineage>
</organism>
<dbReference type="Proteomes" id="UP000534294">
    <property type="component" value="Unassembled WGS sequence"/>
</dbReference>
<evidence type="ECO:0000313" key="1">
    <source>
        <dbReference type="EMBL" id="MBB5038169.1"/>
    </source>
</evidence>
<dbReference type="AlphaFoldDB" id="A0A7W7YLA0"/>
<dbReference type="EMBL" id="JACHIF010000004">
    <property type="protein sequence ID" value="MBB5038169.1"/>
    <property type="molecule type" value="Genomic_DNA"/>
</dbReference>